<dbReference type="PROSITE" id="PS00108">
    <property type="entry name" value="PROTEIN_KINASE_ST"/>
    <property type="match status" value="1"/>
</dbReference>
<dbReference type="EC" id="2.7.11.1" evidence="1"/>
<dbReference type="AlphaFoldDB" id="A0A8H7U9M1"/>
<accession>A0A8H7U9M1</accession>
<evidence type="ECO:0000256" key="1">
    <source>
        <dbReference type="ARBA" id="ARBA00012513"/>
    </source>
</evidence>
<keyword evidence="4" id="KW-1185">Reference proteome</keyword>
<dbReference type="Gene3D" id="3.30.200.20">
    <property type="entry name" value="Phosphorylase Kinase, domain 1"/>
    <property type="match status" value="1"/>
</dbReference>
<comment type="caution">
    <text evidence="3">The sequence shown here is derived from an EMBL/GenBank/DDBJ whole genome shotgun (WGS) entry which is preliminary data.</text>
</comment>
<dbReference type="InterPro" id="IPR050235">
    <property type="entry name" value="CK1_Ser-Thr_kinase"/>
</dbReference>
<dbReference type="SMART" id="SM00220">
    <property type="entry name" value="S_TKc"/>
    <property type="match status" value="1"/>
</dbReference>
<dbReference type="InterPro" id="IPR000719">
    <property type="entry name" value="Prot_kinase_dom"/>
</dbReference>
<organism evidence="3 4">
    <name type="scientific">Mortierella isabellina</name>
    <name type="common">Filamentous fungus</name>
    <name type="synonym">Umbelopsis isabellina</name>
    <dbReference type="NCBI Taxonomy" id="91625"/>
    <lineage>
        <taxon>Eukaryota</taxon>
        <taxon>Fungi</taxon>
        <taxon>Fungi incertae sedis</taxon>
        <taxon>Mucoromycota</taxon>
        <taxon>Mucoromycotina</taxon>
        <taxon>Umbelopsidomycetes</taxon>
        <taxon>Umbelopsidales</taxon>
        <taxon>Umbelopsidaceae</taxon>
        <taxon>Umbelopsis</taxon>
    </lineage>
</organism>
<proteinExistence type="predicted"/>
<evidence type="ECO:0000259" key="2">
    <source>
        <dbReference type="PROSITE" id="PS50011"/>
    </source>
</evidence>
<dbReference type="Gene3D" id="1.10.510.10">
    <property type="entry name" value="Transferase(Phosphotransferase) domain 1"/>
    <property type="match status" value="1"/>
</dbReference>
<dbReference type="Pfam" id="PF00069">
    <property type="entry name" value="Pkinase"/>
    <property type="match status" value="1"/>
</dbReference>
<dbReference type="InterPro" id="IPR008271">
    <property type="entry name" value="Ser/Thr_kinase_AS"/>
</dbReference>
<dbReference type="GO" id="GO:0005524">
    <property type="term" value="F:ATP binding"/>
    <property type="evidence" value="ECO:0007669"/>
    <property type="project" value="InterPro"/>
</dbReference>
<dbReference type="GO" id="GO:0004674">
    <property type="term" value="F:protein serine/threonine kinase activity"/>
    <property type="evidence" value="ECO:0007669"/>
    <property type="project" value="UniProtKB-EC"/>
</dbReference>
<sequence>MLSFCFQMSLTQYHSGTNVNTGEEVAIKLESVKAKHRQLEYEAKVYRALHGGYGLPQMRWFGQECDYNALVMDLLGPQIERLEFVHSNHFIHRDIKPDNFLMNTGKKGYQVNIIDFGLAKKYRDPKSGLHIPYRENKSLTGTARYASINTHAGCEQSRRDDLISLGYVLLYLYRGSLPWQGLKATTKSQKYDRIMEKKITTPIKVLCQGLPSEFSAYMTYVMALRFDDKPDYKYLRKLFRDLFARERYVWDYVFDWTVAKSQNKAAPRAQLVTKQAVADPNAYSPQVMRIGNNAVFTVIRQPTASNTAHTHMASSATTSNIAARTAVANRRRSTPALTATGYGRK</sequence>
<dbReference type="EMBL" id="JAEPQZ010000012">
    <property type="protein sequence ID" value="KAG2174800.1"/>
    <property type="molecule type" value="Genomic_DNA"/>
</dbReference>
<gene>
    <name evidence="3" type="ORF">INT43_005862</name>
</gene>
<dbReference type="SUPFAM" id="SSF56112">
    <property type="entry name" value="Protein kinase-like (PK-like)"/>
    <property type="match status" value="1"/>
</dbReference>
<dbReference type="PROSITE" id="PS50011">
    <property type="entry name" value="PROTEIN_KINASE_DOM"/>
    <property type="match status" value="1"/>
</dbReference>
<reference evidence="3" key="1">
    <citation type="submission" date="2020-12" db="EMBL/GenBank/DDBJ databases">
        <title>Metabolic potential, ecology and presence of endohyphal bacteria is reflected in genomic diversity of Mucoromycotina.</title>
        <authorList>
            <person name="Muszewska A."/>
            <person name="Okrasinska A."/>
            <person name="Steczkiewicz K."/>
            <person name="Drgas O."/>
            <person name="Orlowska M."/>
            <person name="Perlinska-Lenart U."/>
            <person name="Aleksandrzak-Piekarczyk T."/>
            <person name="Szatraj K."/>
            <person name="Zielenkiewicz U."/>
            <person name="Pilsyk S."/>
            <person name="Malc E."/>
            <person name="Mieczkowski P."/>
            <person name="Kruszewska J.S."/>
            <person name="Biernat P."/>
            <person name="Pawlowska J."/>
        </authorList>
    </citation>
    <scope>NUCLEOTIDE SEQUENCE</scope>
    <source>
        <strain evidence="3">WA0000067209</strain>
    </source>
</reference>
<dbReference type="OrthoDB" id="5800476at2759"/>
<protein>
    <recommendedName>
        <fullName evidence="1">non-specific serine/threonine protein kinase</fullName>
        <ecNumber evidence="1">2.7.11.1</ecNumber>
    </recommendedName>
</protein>
<feature type="domain" description="Protein kinase" evidence="2">
    <location>
        <begin position="1"/>
        <end position="243"/>
    </location>
</feature>
<evidence type="ECO:0000313" key="3">
    <source>
        <dbReference type="EMBL" id="KAG2174800.1"/>
    </source>
</evidence>
<dbReference type="Proteomes" id="UP000654370">
    <property type="component" value="Unassembled WGS sequence"/>
</dbReference>
<dbReference type="PANTHER" id="PTHR11909">
    <property type="entry name" value="CASEIN KINASE-RELATED"/>
    <property type="match status" value="1"/>
</dbReference>
<name>A0A8H7U9M1_MORIS</name>
<evidence type="ECO:0000313" key="4">
    <source>
        <dbReference type="Proteomes" id="UP000654370"/>
    </source>
</evidence>
<dbReference type="InterPro" id="IPR011009">
    <property type="entry name" value="Kinase-like_dom_sf"/>
</dbReference>